<name>A0A918L8L9_9PSEU</name>
<dbReference type="PANTHER" id="PTHR42760">
    <property type="entry name" value="SHORT-CHAIN DEHYDROGENASES/REDUCTASES FAMILY MEMBER"/>
    <property type="match status" value="1"/>
</dbReference>
<dbReference type="CDD" id="cd05233">
    <property type="entry name" value="SDR_c"/>
    <property type="match status" value="1"/>
</dbReference>
<dbReference type="PRINTS" id="PR00080">
    <property type="entry name" value="SDRFAMILY"/>
</dbReference>
<evidence type="ECO:0000313" key="3">
    <source>
        <dbReference type="EMBL" id="GGS20390.1"/>
    </source>
</evidence>
<dbReference type="EMBL" id="BMRB01000001">
    <property type="protein sequence ID" value="GGS20390.1"/>
    <property type="molecule type" value="Genomic_DNA"/>
</dbReference>
<dbReference type="SUPFAM" id="SSF51735">
    <property type="entry name" value="NAD(P)-binding Rossmann-fold domains"/>
    <property type="match status" value="1"/>
</dbReference>
<sequence length="244" mass="24464">MSVLVVTGGSRGIGAAVCRRAPHDVVVNYTEDRAAAEAVVAEVEASGRRALAVRADVSAEDDVAALFDAAAELGPLTGLVANAGVTGGRGRVDEVPAAAMRAVLDVNVLGTFLCLQAAVRRMSTRHGGAGGSIVAVSSTAAKRGSPGEWAHYAASKAAIETLAYGLALEVATEGVRVNTVAPGTVHTGLHAAAGDPDRPARLAATRIPMGRAGEPDEIAAAVLWLLGPEASFVTGAVLPVSGGF</sequence>
<dbReference type="Gene3D" id="3.40.50.720">
    <property type="entry name" value="NAD(P)-binding Rossmann-like Domain"/>
    <property type="match status" value="1"/>
</dbReference>
<comment type="caution">
    <text evidence="3">The sequence shown here is derived from an EMBL/GenBank/DDBJ whole genome shotgun (WGS) entry which is preliminary data.</text>
</comment>
<dbReference type="AlphaFoldDB" id="A0A918L8L9"/>
<accession>A0A918L8L9</accession>
<reference evidence="3" key="2">
    <citation type="submission" date="2020-09" db="EMBL/GenBank/DDBJ databases">
        <authorList>
            <person name="Sun Q."/>
            <person name="Ohkuma M."/>
        </authorList>
    </citation>
    <scope>NUCLEOTIDE SEQUENCE</scope>
    <source>
        <strain evidence="3">JCM 3276</strain>
    </source>
</reference>
<comment type="similarity">
    <text evidence="1">Belongs to the short-chain dehydrogenases/reductases (SDR) family.</text>
</comment>
<dbReference type="Pfam" id="PF13561">
    <property type="entry name" value="adh_short_C2"/>
    <property type="match status" value="1"/>
</dbReference>
<dbReference type="PANTHER" id="PTHR42760:SF40">
    <property type="entry name" value="3-OXOACYL-[ACYL-CARRIER-PROTEIN] REDUCTASE, CHLOROPLASTIC"/>
    <property type="match status" value="1"/>
</dbReference>
<dbReference type="Proteomes" id="UP000660680">
    <property type="component" value="Unassembled WGS sequence"/>
</dbReference>
<keyword evidence="4" id="KW-1185">Reference proteome</keyword>
<dbReference type="FunFam" id="3.40.50.720:FF:000084">
    <property type="entry name" value="Short-chain dehydrogenase reductase"/>
    <property type="match status" value="1"/>
</dbReference>
<evidence type="ECO:0000313" key="4">
    <source>
        <dbReference type="Proteomes" id="UP000660680"/>
    </source>
</evidence>
<reference evidence="3" key="1">
    <citation type="journal article" date="2014" name="Int. J. Syst. Evol. Microbiol.">
        <title>Complete genome sequence of Corynebacterium casei LMG S-19264T (=DSM 44701T), isolated from a smear-ripened cheese.</title>
        <authorList>
            <consortium name="US DOE Joint Genome Institute (JGI-PGF)"/>
            <person name="Walter F."/>
            <person name="Albersmeier A."/>
            <person name="Kalinowski J."/>
            <person name="Ruckert C."/>
        </authorList>
    </citation>
    <scope>NUCLEOTIDE SEQUENCE</scope>
    <source>
        <strain evidence="3">JCM 3276</strain>
    </source>
</reference>
<dbReference type="GO" id="GO:0030497">
    <property type="term" value="P:fatty acid elongation"/>
    <property type="evidence" value="ECO:0007669"/>
    <property type="project" value="TreeGrafter"/>
</dbReference>
<dbReference type="InterPro" id="IPR036291">
    <property type="entry name" value="NAD(P)-bd_dom_sf"/>
</dbReference>
<organism evidence="3 4">
    <name type="scientific">Actinokineospora fastidiosa</name>
    <dbReference type="NCBI Taxonomy" id="1816"/>
    <lineage>
        <taxon>Bacteria</taxon>
        <taxon>Bacillati</taxon>
        <taxon>Actinomycetota</taxon>
        <taxon>Actinomycetes</taxon>
        <taxon>Pseudonocardiales</taxon>
        <taxon>Pseudonocardiaceae</taxon>
        <taxon>Actinokineospora</taxon>
    </lineage>
</organism>
<keyword evidence="2" id="KW-0560">Oxidoreductase</keyword>
<evidence type="ECO:0000256" key="1">
    <source>
        <dbReference type="ARBA" id="ARBA00006484"/>
    </source>
</evidence>
<dbReference type="PRINTS" id="PR00081">
    <property type="entry name" value="GDHRDH"/>
</dbReference>
<gene>
    <name evidence="3" type="ORF">GCM10010171_11310</name>
</gene>
<dbReference type="GO" id="GO:0016616">
    <property type="term" value="F:oxidoreductase activity, acting on the CH-OH group of donors, NAD or NADP as acceptor"/>
    <property type="evidence" value="ECO:0007669"/>
    <property type="project" value="TreeGrafter"/>
</dbReference>
<dbReference type="InterPro" id="IPR002347">
    <property type="entry name" value="SDR_fam"/>
</dbReference>
<proteinExistence type="inferred from homology"/>
<dbReference type="RefSeq" id="WP_189209175.1">
    <property type="nucleotide sequence ID" value="NZ_BMRB01000001.1"/>
</dbReference>
<protein>
    <submittedName>
        <fullName evidence="3">Glucose-1-dehydrogenase</fullName>
    </submittedName>
</protein>
<evidence type="ECO:0000256" key="2">
    <source>
        <dbReference type="ARBA" id="ARBA00023002"/>
    </source>
</evidence>